<proteinExistence type="predicted"/>
<dbReference type="AlphaFoldDB" id="A0A6C0KC38"/>
<evidence type="ECO:0000313" key="1">
    <source>
        <dbReference type="EMBL" id="QHU15249.1"/>
    </source>
</evidence>
<dbReference type="EMBL" id="MN740854">
    <property type="protein sequence ID" value="QHU15249.1"/>
    <property type="molecule type" value="Genomic_DNA"/>
</dbReference>
<protein>
    <submittedName>
        <fullName evidence="1">Uncharacterized protein</fullName>
    </submittedName>
</protein>
<accession>A0A6C0KC38</accession>
<sequence length="210" mass="23739">MNFDECKAGAHDFLKSNRLLGSELAATSRSFDDLDAKHRKVLHREYQLDYNKPWPGCSVADQWSAVNWENQVYVNSKDPSVTSSCGARKVQTLAALMSHEIYHIKAGSNYCSNETRCLYDHEMMAHIYEHLVAKGSGARLGQTDWRQLSDRVFANYIHGSLQGPEDKKQRVQVLLAKALRRRMDRAGVAKHVSMQDVDLMVKAGQSHFAA</sequence>
<name>A0A6C0KC38_9ZZZZ</name>
<organism evidence="1">
    <name type="scientific">viral metagenome</name>
    <dbReference type="NCBI Taxonomy" id="1070528"/>
    <lineage>
        <taxon>unclassified sequences</taxon>
        <taxon>metagenomes</taxon>
        <taxon>organismal metagenomes</taxon>
    </lineage>
</organism>
<reference evidence="1" key="1">
    <citation type="journal article" date="2020" name="Nature">
        <title>Giant virus diversity and host interactions through global metagenomics.</title>
        <authorList>
            <person name="Schulz F."/>
            <person name="Roux S."/>
            <person name="Paez-Espino D."/>
            <person name="Jungbluth S."/>
            <person name="Walsh D.A."/>
            <person name="Denef V.J."/>
            <person name="McMahon K.D."/>
            <person name="Konstantinidis K.T."/>
            <person name="Eloe-Fadrosh E.A."/>
            <person name="Kyrpides N.C."/>
            <person name="Woyke T."/>
        </authorList>
    </citation>
    <scope>NUCLEOTIDE SEQUENCE</scope>
    <source>
        <strain evidence="1">GVMAG-S-1103017-68</strain>
    </source>
</reference>